<evidence type="ECO:0000313" key="2">
    <source>
        <dbReference type="EMBL" id="CCF59535.1"/>
    </source>
</evidence>
<gene>
    <name evidence="2" type="primary">KAFR0H01250</name>
    <name evidence="2" type="ORF">KAFR_0H01250</name>
</gene>
<dbReference type="EMBL" id="HE650828">
    <property type="protein sequence ID" value="CCF59535.1"/>
    <property type="molecule type" value="Genomic_DNA"/>
</dbReference>
<organism evidence="2 3">
    <name type="scientific">Kazachstania africana (strain ATCC 22294 / BCRC 22015 / CBS 2517 / CECT 1963 / NBRC 1671 / NRRL Y-8276)</name>
    <name type="common">Yeast</name>
    <name type="synonym">Kluyveromyces africanus</name>
    <dbReference type="NCBI Taxonomy" id="1071382"/>
    <lineage>
        <taxon>Eukaryota</taxon>
        <taxon>Fungi</taxon>
        <taxon>Dikarya</taxon>
        <taxon>Ascomycota</taxon>
        <taxon>Saccharomycotina</taxon>
        <taxon>Saccharomycetes</taxon>
        <taxon>Saccharomycetales</taxon>
        <taxon>Saccharomycetaceae</taxon>
        <taxon>Kazachstania</taxon>
    </lineage>
</organism>
<accession>H2AYX9</accession>
<feature type="signal peptide" evidence="1">
    <location>
        <begin position="1"/>
        <end position="15"/>
    </location>
</feature>
<proteinExistence type="predicted"/>
<dbReference type="OrthoDB" id="1894652at2759"/>
<name>H2AYX9_KAZAF</name>
<dbReference type="RefSeq" id="XP_003958670.1">
    <property type="nucleotide sequence ID" value="XM_003958621.1"/>
</dbReference>
<keyword evidence="1" id="KW-0732">Signal</keyword>
<dbReference type="eggNOG" id="ENOG502S1Z2">
    <property type="taxonomic scope" value="Eukaryota"/>
</dbReference>
<dbReference type="InParanoid" id="H2AYX9"/>
<dbReference type="Proteomes" id="UP000005220">
    <property type="component" value="Chromosome 8"/>
</dbReference>
<sequence length="191" mass="21622">MLLQLFLLSLPAALCTQFSLYATTLERSDEVSLGEFNMDVESRDISAFEPHNGMDSLTQGKYCVGIKSTDHVWDSDCFSFMELQVPFSYDLVIQLDENTIQKVSLAYNETTEGIMPKLKETTDGPIAPASKLKKITKTYADKKEDKKLGSEETDEEEKPWYVKNWKSIVIGIIIYNLVVASAKKSQDEKQE</sequence>
<dbReference type="HOGENOM" id="CLU_117308_0_0_1"/>
<reference evidence="2 3" key="1">
    <citation type="journal article" date="2011" name="Proc. Natl. Acad. Sci. U.S.A.">
        <title>Evolutionary erosion of yeast sex chromosomes by mating-type switching accidents.</title>
        <authorList>
            <person name="Gordon J.L."/>
            <person name="Armisen D."/>
            <person name="Proux-Wera E."/>
            <person name="Oheigeartaigh S.S."/>
            <person name="Byrne K.P."/>
            <person name="Wolfe K.H."/>
        </authorList>
    </citation>
    <scope>NUCLEOTIDE SEQUENCE [LARGE SCALE GENOMIC DNA]</scope>
    <source>
        <strain evidence="3">ATCC 22294 / BCRC 22015 / CBS 2517 / CECT 1963 / NBRC 1671 / NRRL Y-8276</strain>
    </source>
</reference>
<dbReference type="KEGG" id="kaf:KAFR_0H01250"/>
<dbReference type="GeneID" id="13887532"/>
<evidence type="ECO:0000256" key="1">
    <source>
        <dbReference type="SAM" id="SignalP"/>
    </source>
</evidence>
<dbReference type="FunCoup" id="H2AYX9">
    <property type="interactions" value="47"/>
</dbReference>
<dbReference type="GO" id="GO:0072546">
    <property type="term" value="C:EMC complex"/>
    <property type="evidence" value="ECO:0007669"/>
    <property type="project" value="EnsemblFungi"/>
</dbReference>
<dbReference type="GO" id="GO:0032977">
    <property type="term" value="F:membrane insertase activity"/>
    <property type="evidence" value="ECO:0007669"/>
    <property type="project" value="EnsemblFungi"/>
</dbReference>
<protein>
    <recommendedName>
        <fullName evidence="4">ER membrane protein complex subunit 10</fullName>
    </recommendedName>
</protein>
<evidence type="ECO:0000313" key="3">
    <source>
        <dbReference type="Proteomes" id="UP000005220"/>
    </source>
</evidence>
<dbReference type="STRING" id="1071382.H2AYX9"/>
<evidence type="ECO:0008006" key="4">
    <source>
        <dbReference type="Google" id="ProtNLM"/>
    </source>
</evidence>
<dbReference type="Pfam" id="PF21203">
    <property type="entry name" value="ECM10"/>
    <property type="match status" value="1"/>
</dbReference>
<dbReference type="AlphaFoldDB" id="H2AYX9"/>
<keyword evidence="3" id="KW-1185">Reference proteome</keyword>
<feature type="chain" id="PRO_5012135692" description="ER membrane protein complex subunit 10" evidence="1">
    <location>
        <begin position="16"/>
        <end position="191"/>
    </location>
</feature>
<dbReference type="GO" id="GO:0045050">
    <property type="term" value="P:protein insertion into ER membrane by stop-transfer membrane-anchor sequence"/>
    <property type="evidence" value="ECO:0007669"/>
    <property type="project" value="EnsemblFungi"/>
</dbReference>